<dbReference type="CDD" id="cd11858">
    <property type="entry name" value="SH3_Myosin-I_fungi"/>
    <property type="match status" value="1"/>
</dbReference>
<dbReference type="Gene3D" id="2.30.30.40">
    <property type="entry name" value="SH3 Domains"/>
    <property type="match status" value="1"/>
</dbReference>
<evidence type="ECO:0000256" key="12">
    <source>
        <dbReference type="PROSITE-ProRule" id="PRU00192"/>
    </source>
</evidence>
<evidence type="ECO:0000256" key="4">
    <source>
        <dbReference type="ARBA" id="ARBA00022490"/>
    </source>
</evidence>
<feature type="domain" description="TH1" evidence="17">
    <location>
        <begin position="755"/>
        <end position="947"/>
    </location>
</feature>
<dbReference type="Gene3D" id="1.20.58.530">
    <property type="match status" value="1"/>
</dbReference>
<feature type="region of interest" description="Actin-binding" evidence="13">
    <location>
        <begin position="570"/>
        <end position="592"/>
    </location>
</feature>
<evidence type="ECO:0000256" key="9">
    <source>
        <dbReference type="ARBA" id="ARBA00023123"/>
    </source>
</evidence>
<evidence type="ECO:0000256" key="13">
    <source>
        <dbReference type="PROSITE-ProRule" id="PRU00782"/>
    </source>
</evidence>
<proteinExistence type="inferred from homology"/>
<name>A0ABR2X4A8_9FUNG</name>
<gene>
    <name evidence="18" type="primary">MYO1_1</name>
    <name evidence="18" type="ORF">K7432_000656</name>
</gene>
<keyword evidence="10 13" id="KW-0505">Motor protein</keyword>
<evidence type="ECO:0000259" key="15">
    <source>
        <dbReference type="PROSITE" id="PS50002"/>
    </source>
</evidence>
<keyword evidence="7" id="KW-0378">Hydrolase</keyword>
<dbReference type="PROSITE" id="PS51456">
    <property type="entry name" value="MYOSIN_MOTOR"/>
    <property type="match status" value="1"/>
</dbReference>
<accession>A0ABR2X4A8</accession>
<comment type="caution">
    <text evidence="18">The sequence shown here is derived from an EMBL/GenBank/DDBJ whole genome shotgun (WGS) entry which is preliminary data.</text>
</comment>
<evidence type="ECO:0000256" key="11">
    <source>
        <dbReference type="ARBA" id="ARBA00023203"/>
    </source>
</evidence>
<dbReference type="Pfam" id="PF06017">
    <property type="entry name" value="Myosin_TH1"/>
    <property type="match status" value="1"/>
</dbReference>
<evidence type="ECO:0000259" key="17">
    <source>
        <dbReference type="PROSITE" id="PS51757"/>
    </source>
</evidence>
<feature type="compositionally biased region" description="Pro residues" evidence="14">
    <location>
        <begin position="1132"/>
        <end position="1150"/>
    </location>
</feature>
<dbReference type="InterPro" id="IPR036072">
    <property type="entry name" value="MYSc_Myo1"/>
</dbReference>
<organism evidence="18 19">
    <name type="scientific">Basidiobolus ranarum</name>
    <dbReference type="NCBI Taxonomy" id="34480"/>
    <lineage>
        <taxon>Eukaryota</taxon>
        <taxon>Fungi</taxon>
        <taxon>Fungi incertae sedis</taxon>
        <taxon>Zoopagomycota</taxon>
        <taxon>Entomophthoromycotina</taxon>
        <taxon>Basidiobolomycetes</taxon>
        <taxon>Basidiobolales</taxon>
        <taxon>Basidiobolaceae</taxon>
        <taxon>Basidiobolus</taxon>
    </lineage>
</organism>
<dbReference type="Gene3D" id="1.20.5.4820">
    <property type="match status" value="1"/>
</dbReference>
<dbReference type="PANTHER" id="PTHR13140:SF837">
    <property type="entry name" value="MYOSIN-3-RELATED"/>
    <property type="match status" value="1"/>
</dbReference>
<feature type="binding site" evidence="13">
    <location>
        <begin position="111"/>
        <end position="118"/>
    </location>
    <ligand>
        <name>ATP</name>
        <dbReference type="ChEBI" id="CHEBI:30616"/>
    </ligand>
</feature>
<dbReference type="SMART" id="SM00242">
    <property type="entry name" value="MYSc"/>
    <property type="match status" value="1"/>
</dbReference>
<dbReference type="PRINTS" id="PR00452">
    <property type="entry name" value="SH3DOMAIN"/>
</dbReference>
<dbReference type="CDD" id="cd01378">
    <property type="entry name" value="MYSc_Myo1"/>
    <property type="match status" value="1"/>
</dbReference>
<keyword evidence="8 13" id="KW-0067">ATP-binding</keyword>
<dbReference type="SUPFAM" id="SSF50044">
    <property type="entry name" value="SH3-domain"/>
    <property type="match status" value="1"/>
</dbReference>
<feature type="domain" description="Myosin motor" evidence="16">
    <location>
        <begin position="18"/>
        <end position="697"/>
    </location>
</feature>
<sequence>MPQPSKADWKDSFKKKQVGVSDMTLLSKVHNDTINDNLEKRFQNGDIYTYIGHVLISVNPFRDLGIYTEEILRSYTGKNRLEVPPHVYAIAEASYYNMVSYKENQCVIISGESGAGKTEAAKKIMEYIATVSGEQSSSIKEIKDMVLATNPLLESFGCAKTLRNNNSSRHGKYLEIKFNQNGEPVGANITNYLLEKGRIVSQIENERNFHIFYQFCKSASDHYKELFGVAGPENFFYTAQSGCLEVEGIDDIADYQETLRAMNIVGLSQEEQDNIHRTLSAILWVGNAQFEEGDDGQAFISDPNVTQFIAYLLEVDPQLLSKALTTRIIETKRGGLRGSVYEVPLNQTQAVAVRDALAKALYDRMFEWIVARVNVALKERTKSDYVIGVLDIYGFEIFEHNSFEQLCINYVNEKLQQIFIELTLKAEQEEYVSEKIKWTPINFFNNKIVCDLIEEKRPPGIFAAMNDACATAHADSAAADQSLIQRLTMCSHNPHFESRGVQFVIKHYAGDVVYSTSGMTDKNKDQLLKDLLDLVHTSGNSYLSDLFPEEVNKDSKKRPPTASDKIKSSAGALVHNLMQAQPSYIRCIKPNSNKSSKEFDQKMVLHQVKYLGLCENIRVRRAGFAYRQTFEKFVERFYLLSGKTSYAGEYIWQGDAKSGTERILRDTGIVDEEWQLGVTKAFIRHPETLWALEHLRDRYWHNMAIRIQRAFRNYLQYKHECATRIQRCFRKNKDQIAFVQLRDYGHQVLAGRKERRRFSLLSMRRFMGDYLGVGGNGTASEPLRNACGFGSEQVVFSGKIQLLAPRPLRSSKPSPRNLVMTTSAIYIVMIVVERKLATMKLERKVGLNAIKDINMSHLRDDWMVINVQGEPSLVFSVDFKTELTTHLLQRSNGRITVNISQQCEYLNKSCKPGTLKFAKDPSITRDAVYKNHVVSVGEGEPANSVSMPPCKKNEAAVRPITTGKLLRKGGPSQSKPVPQARPLPQEQPRVLPNNSRTATQPKYGSQPPQSAQTTQQPINPVAQPKFSPQPTQQPVNPIAEAITNRVVPNRPTRASPPPAPAPPPPPPPSKPRFKAIYDFNTGGDGEMGLKKDEIMEIVEKDDNGWWLAKKEDGSEGWVPSNYLVEIEEVKPLAPPSRPSKPQVAKPPSPPVEAQREVYQQSPPMSNAEQASASTVPSWKAELAARNASRSSTSFGQDPVPSQRPVPSVGAQRNPVIPARPGAPTASSRPFIAPKPGSMNGNSNIARLQSVLAQGPMGQPRKE</sequence>
<feature type="compositionally biased region" description="Pro residues" evidence="14">
    <location>
        <begin position="1054"/>
        <end position="1070"/>
    </location>
</feature>
<comment type="subcellular location">
    <subcellularLocation>
        <location evidence="1">Cytoplasm</location>
        <location evidence="1">Cytoskeleton</location>
        <location evidence="1">Actin patch</location>
    </subcellularLocation>
</comment>
<evidence type="ECO:0000256" key="10">
    <source>
        <dbReference type="ARBA" id="ARBA00023175"/>
    </source>
</evidence>
<evidence type="ECO:0000256" key="1">
    <source>
        <dbReference type="ARBA" id="ARBA00004134"/>
    </source>
</evidence>
<feature type="compositionally biased region" description="Polar residues" evidence="14">
    <location>
        <begin position="992"/>
        <end position="1003"/>
    </location>
</feature>
<protein>
    <submittedName>
        <fullName evidence="18">Class II myosin</fullName>
    </submittedName>
</protein>
<keyword evidence="4" id="KW-0963">Cytoplasm</keyword>
<comment type="similarity">
    <text evidence="2 13">Belongs to the TRAFAC class myosin-kinesin ATPase superfamily. Myosin family.</text>
</comment>
<dbReference type="PRINTS" id="PR00193">
    <property type="entry name" value="MYOSINHEAVY"/>
</dbReference>
<evidence type="ECO:0000256" key="2">
    <source>
        <dbReference type="ARBA" id="ARBA00008314"/>
    </source>
</evidence>
<dbReference type="InterPro" id="IPR036961">
    <property type="entry name" value="Kinesin_motor_dom_sf"/>
</dbReference>
<dbReference type="Gene3D" id="3.40.850.10">
    <property type="entry name" value="Kinesin motor domain"/>
    <property type="match status" value="1"/>
</dbReference>
<keyword evidence="19" id="KW-1185">Reference proteome</keyword>
<dbReference type="Gene3D" id="1.20.120.720">
    <property type="entry name" value="Myosin VI head, motor domain, U50 subdomain"/>
    <property type="match status" value="1"/>
</dbReference>
<dbReference type="Pfam" id="PF00063">
    <property type="entry name" value="Myosin_head"/>
    <property type="match status" value="1"/>
</dbReference>
<evidence type="ECO:0000256" key="6">
    <source>
        <dbReference type="ARBA" id="ARBA00022741"/>
    </source>
</evidence>
<evidence type="ECO:0000259" key="16">
    <source>
        <dbReference type="PROSITE" id="PS51456"/>
    </source>
</evidence>
<dbReference type="InterPro" id="IPR036028">
    <property type="entry name" value="SH3-like_dom_sf"/>
</dbReference>
<feature type="compositionally biased region" description="Polar residues" evidence="14">
    <location>
        <begin position="1026"/>
        <end position="1035"/>
    </location>
</feature>
<keyword evidence="5" id="KW-0677">Repeat</keyword>
<dbReference type="InterPro" id="IPR027417">
    <property type="entry name" value="P-loop_NTPase"/>
</dbReference>
<dbReference type="PROSITE" id="PS50002">
    <property type="entry name" value="SH3"/>
    <property type="match status" value="1"/>
</dbReference>
<dbReference type="InterPro" id="IPR001609">
    <property type="entry name" value="Myosin_head_motor_dom-like"/>
</dbReference>
<keyword evidence="11 13" id="KW-0009">Actin-binding</keyword>
<feature type="region of interest" description="Disordered" evidence="14">
    <location>
        <begin position="938"/>
        <end position="957"/>
    </location>
</feature>
<evidence type="ECO:0000256" key="7">
    <source>
        <dbReference type="ARBA" id="ARBA00022801"/>
    </source>
</evidence>
<dbReference type="Pfam" id="PF00018">
    <property type="entry name" value="SH3_1"/>
    <property type="match status" value="1"/>
</dbReference>
<evidence type="ECO:0000256" key="8">
    <source>
        <dbReference type="ARBA" id="ARBA00022840"/>
    </source>
</evidence>
<dbReference type="Proteomes" id="UP001479436">
    <property type="component" value="Unassembled WGS sequence"/>
</dbReference>
<evidence type="ECO:0000256" key="3">
    <source>
        <dbReference type="ARBA" id="ARBA00022443"/>
    </source>
</evidence>
<keyword evidence="6 13" id="KW-0547">Nucleotide-binding</keyword>
<feature type="region of interest" description="Disordered" evidence="14">
    <location>
        <begin position="962"/>
        <end position="1073"/>
    </location>
</feature>
<reference evidence="18 19" key="1">
    <citation type="submission" date="2023-04" db="EMBL/GenBank/DDBJ databases">
        <title>Genome of Basidiobolus ranarum AG-B5.</title>
        <authorList>
            <person name="Stajich J.E."/>
            <person name="Carter-House D."/>
            <person name="Gryganskyi A."/>
        </authorList>
    </citation>
    <scope>NUCLEOTIDE SEQUENCE [LARGE SCALE GENOMIC DNA]</scope>
    <source>
        <strain evidence="18 19">AG-B5</strain>
    </source>
</reference>
<dbReference type="PANTHER" id="PTHR13140">
    <property type="entry name" value="MYOSIN"/>
    <property type="match status" value="1"/>
</dbReference>
<dbReference type="PROSITE" id="PS51757">
    <property type="entry name" value="TH1"/>
    <property type="match status" value="1"/>
</dbReference>
<dbReference type="EMBL" id="JASJQH010000012">
    <property type="protein sequence ID" value="KAK9768594.1"/>
    <property type="molecule type" value="Genomic_DNA"/>
</dbReference>
<feature type="compositionally biased region" description="Polar residues" evidence="14">
    <location>
        <begin position="1157"/>
        <end position="1176"/>
    </location>
</feature>
<dbReference type="SUPFAM" id="SSF52540">
    <property type="entry name" value="P-loop containing nucleoside triphosphate hydrolases"/>
    <property type="match status" value="1"/>
</dbReference>
<dbReference type="SMART" id="SM00326">
    <property type="entry name" value="SH3"/>
    <property type="match status" value="1"/>
</dbReference>
<keyword evidence="3 12" id="KW-0728">SH3 domain</keyword>
<dbReference type="Gene3D" id="1.10.10.820">
    <property type="match status" value="1"/>
</dbReference>
<evidence type="ECO:0000256" key="14">
    <source>
        <dbReference type="SAM" id="MobiDB-lite"/>
    </source>
</evidence>
<dbReference type="InterPro" id="IPR035535">
    <property type="entry name" value="Fungal_myosin-I_SH3"/>
</dbReference>
<keyword evidence="9 13" id="KW-0518">Myosin</keyword>
<feature type="region of interest" description="Disordered" evidence="14">
    <location>
        <begin position="1132"/>
        <end position="1242"/>
    </location>
</feature>
<evidence type="ECO:0000313" key="18">
    <source>
        <dbReference type="EMBL" id="KAK9768594.1"/>
    </source>
</evidence>
<dbReference type="InterPro" id="IPR010926">
    <property type="entry name" value="Myosin_TH1"/>
</dbReference>
<evidence type="ECO:0000256" key="5">
    <source>
        <dbReference type="ARBA" id="ARBA00022737"/>
    </source>
</evidence>
<dbReference type="InterPro" id="IPR001452">
    <property type="entry name" value="SH3_domain"/>
</dbReference>
<evidence type="ECO:0000313" key="19">
    <source>
        <dbReference type="Proteomes" id="UP001479436"/>
    </source>
</evidence>
<feature type="compositionally biased region" description="Low complexity" evidence="14">
    <location>
        <begin position="1005"/>
        <end position="1017"/>
    </location>
</feature>
<feature type="domain" description="SH3" evidence="15">
    <location>
        <begin position="1068"/>
        <end position="1128"/>
    </location>
</feature>